<name>A0ABR2FY24_9ROSI</name>
<evidence type="ECO:0000313" key="2">
    <source>
        <dbReference type="EMBL" id="KAK8588944.1"/>
    </source>
</evidence>
<dbReference type="InterPro" id="IPR008802">
    <property type="entry name" value="REF"/>
</dbReference>
<evidence type="ECO:0000313" key="3">
    <source>
        <dbReference type="Proteomes" id="UP001472677"/>
    </source>
</evidence>
<dbReference type="PANTHER" id="PTHR33732">
    <property type="entry name" value="REF/SRPP-LIKE PROTEIN OS05G0151300/LOC_OS05G05940"/>
    <property type="match status" value="1"/>
</dbReference>
<proteinExistence type="inferred from homology"/>
<organism evidence="2 3">
    <name type="scientific">Hibiscus sabdariffa</name>
    <name type="common">roselle</name>
    <dbReference type="NCBI Taxonomy" id="183260"/>
    <lineage>
        <taxon>Eukaryota</taxon>
        <taxon>Viridiplantae</taxon>
        <taxon>Streptophyta</taxon>
        <taxon>Embryophyta</taxon>
        <taxon>Tracheophyta</taxon>
        <taxon>Spermatophyta</taxon>
        <taxon>Magnoliopsida</taxon>
        <taxon>eudicotyledons</taxon>
        <taxon>Gunneridae</taxon>
        <taxon>Pentapetalae</taxon>
        <taxon>rosids</taxon>
        <taxon>malvids</taxon>
        <taxon>Malvales</taxon>
        <taxon>Malvaceae</taxon>
        <taxon>Malvoideae</taxon>
        <taxon>Hibiscus</taxon>
    </lineage>
</organism>
<dbReference type="PANTHER" id="PTHR33732:SF9">
    <property type="entry name" value="REF_SRPP-LIKE PROTEIN OS05G0151300_LOC_OS05G05940"/>
    <property type="match status" value="1"/>
</dbReference>
<dbReference type="EMBL" id="JBBPBM010000004">
    <property type="protein sequence ID" value="KAK8588944.1"/>
    <property type="molecule type" value="Genomic_DNA"/>
</dbReference>
<reference evidence="2 3" key="1">
    <citation type="journal article" date="2024" name="G3 (Bethesda)">
        <title>Genome assembly of Hibiscus sabdariffa L. provides insights into metabolisms of medicinal natural products.</title>
        <authorList>
            <person name="Kim T."/>
        </authorList>
    </citation>
    <scope>NUCLEOTIDE SEQUENCE [LARGE SCALE GENOMIC DNA]</scope>
    <source>
        <strain evidence="2">TK-2024</strain>
        <tissue evidence="2">Old leaves</tissue>
    </source>
</reference>
<comment type="caution">
    <text evidence="2">The sequence shown here is derived from an EMBL/GenBank/DDBJ whole genome shotgun (WGS) entry which is preliminary data.</text>
</comment>
<keyword evidence="3" id="KW-1185">Reference proteome</keyword>
<dbReference type="Proteomes" id="UP001472677">
    <property type="component" value="Unassembled WGS sequence"/>
</dbReference>
<accession>A0ABR2FY24</accession>
<dbReference type="Pfam" id="PF05755">
    <property type="entry name" value="REF"/>
    <property type="match status" value="3"/>
</dbReference>
<evidence type="ECO:0000256" key="1">
    <source>
        <dbReference type="ARBA" id="ARBA00009737"/>
    </source>
</evidence>
<sequence>MDRFIPNQSGDSNFLHDMVGEAASAVQQVAGDVADEVHSPGLVASHSGFISPILSDAVSAAHGLATELQHAATHVASEAILAQISPGVAGGVSPQVQHSGLLGTASGFIKQVSSDAVSAAHGVATEVQHAGKVGESLTSIDPLVPSIIKEVSSEVISAVQNVPGVATEVGNSGLLDTASGFLKQVSSDAISAAQGVASEIEHVGAVSESLAKIDNLVPSVIKQVSSEALSATQKVAGVAAGLASDVQHGGILNNATGLIKDVSSQAILAAQGVVAELQHGGAVKEETKKLEYLAFVYVAIVRLVLLFSRLYTNLKQKSGLLKPALGMVEKIVKIVLRSIFDKFFDALYEKLKFVDDKVGELVTKIDSLLPSVVKQVLSKVISAARYALGPTVVRSTVVPSTDVASQLLQSGLIPEELQMLAYLKYFKYFVLVQAAALRLFKLYFLVKKVSGPLKPVIDTIERAVISVYQKFFAEMVKRLVKWVLIKFFGVPAEIFHIIDKVGNLNKIAELSKLGNFSKFNALGKVEDVSRLGDLSNLGDMSNVGDLSKFGSLSKIDALIPSEMKMVSSGSTSAAQNPPGVAGSAKELPGAGVLSTASGFFKQAPSYAITGYQVMADVQHAESVEAVTKIDSLVSPLFKQVSLSLATSVAQKATGVTSGGATEVHRTRLVSSPTGLVKQISSRDGSAVAKARRVAQGLATAGVGSTAYGFITQPPSEPIVVTQRSPEVQHPIEVPVLAKSILDIVKPKVEKYAVSVWHKLNRIPFFPQVAWLVVLIASFFAEKYNGTVAAGAEKGYKVPSILPLVPTEKIAKVFSEGKSD</sequence>
<protein>
    <submittedName>
        <fullName evidence="2">Uncharacterized protein</fullName>
    </submittedName>
</protein>
<comment type="similarity">
    <text evidence="1">Belongs to the REF/SRPP family.</text>
</comment>
<gene>
    <name evidence="2" type="ORF">V6N12_023354</name>
</gene>